<feature type="compositionally biased region" description="Basic and acidic residues" evidence="1">
    <location>
        <begin position="706"/>
        <end position="724"/>
    </location>
</feature>
<feature type="region of interest" description="Disordered" evidence="1">
    <location>
        <begin position="1"/>
        <end position="21"/>
    </location>
</feature>
<feature type="compositionally biased region" description="Polar residues" evidence="1">
    <location>
        <begin position="570"/>
        <end position="590"/>
    </location>
</feature>
<keyword evidence="3" id="KW-1185">Reference proteome</keyword>
<dbReference type="AlphaFoldDB" id="A0A9W8U4I1"/>
<feature type="compositionally biased region" description="Polar residues" evidence="1">
    <location>
        <begin position="725"/>
        <end position="737"/>
    </location>
</feature>
<feature type="region of interest" description="Disordered" evidence="1">
    <location>
        <begin position="343"/>
        <end position="381"/>
    </location>
</feature>
<feature type="region of interest" description="Disordered" evidence="1">
    <location>
        <begin position="221"/>
        <end position="256"/>
    </location>
</feature>
<accession>A0A9W8U4I1</accession>
<evidence type="ECO:0000256" key="1">
    <source>
        <dbReference type="SAM" id="MobiDB-lite"/>
    </source>
</evidence>
<dbReference type="EMBL" id="JANVFU010000001">
    <property type="protein sequence ID" value="KAJ3751538.1"/>
    <property type="molecule type" value="Genomic_DNA"/>
</dbReference>
<organism evidence="2 3">
    <name type="scientific">Lentinula detonsa</name>
    <dbReference type="NCBI Taxonomy" id="2804962"/>
    <lineage>
        <taxon>Eukaryota</taxon>
        <taxon>Fungi</taxon>
        <taxon>Dikarya</taxon>
        <taxon>Basidiomycota</taxon>
        <taxon>Agaricomycotina</taxon>
        <taxon>Agaricomycetes</taxon>
        <taxon>Agaricomycetidae</taxon>
        <taxon>Agaricales</taxon>
        <taxon>Marasmiineae</taxon>
        <taxon>Omphalotaceae</taxon>
        <taxon>Lentinula</taxon>
    </lineage>
</organism>
<sequence length="872" mass="93910">MTVQASYIDSPNLGGPGSALTPGLLTSRRRYSHRYTQSAPPVVPLPSLSSSSTSISSRIANLSNLTTPISDSYDEYLTGHIVPSVQVATGNGSTLPEVDQQFDIPTPKASPRRSSRIPVLLLNRQKRFTVQPDSGDNLARVCSKSKPTLHSSSAPTNSVRAAVRSRKPTSISDSPIAPHSPLPTILPTLRAINPSRPSPIQCSLSKPTLAISVASPHSLSSHSQHSLVRTSPDAKMDIGRPHSYRRYSPSESSTTVTGSALFQTSCTITHSTSLYSSQFSSSRTSSHLSSPNTDSAETPQSMTLAVPYAPHYIHNHASIANSTLHKPLKPSYAAERMLRSTLERDEAKVSSPSSTAAKHRRHSSATPVKFGNSPESPNATLKPHEQVLRARLERALLASAHADRRFQEESDDYLKYAREFGDIGRKRSRSRAGSDTSFLGWFWSQGSPGEDGFEEEDDDAVRWTASNGNICLTTCSQSVPLPVPSIAPPHIQAFSQTPYFTHFTSPQQPALPVSSSASPLHSPRMRSYTSPVPSSLSAQNSFQSCSHSPRPQHAFSLQTISSCAEEHSTHSANIAESNSQVALGQEQMPTASRMPTPPPTPPPHHIETSSARLESQEGNRRGTLASNRQNSPRRSSELLHTGRHMSTNNAGQRPPLRLTPPTTSASATEAKNRRQSTPVSGFVHAAKSVDRRRSIPTSTGAALDPRYTRDVDNCIRQSPDDRVTQRTAARTQQSSDTPKPMHLSSSLPSSSSPSHLQNPHRLSTPATAIPTSPSPPVCPTSSSVTPFTSTPPSMPPLHSSLFPHSMSSFNAQTASMRCREFDGYVSFAAVAGLEEPNGDDEGSEGREESCAGDGNSAANLGWVGRLFGGYRI</sequence>
<comment type="caution">
    <text evidence="2">The sequence shown here is derived from an EMBL/GenBank/DDBJ whole genome shotgun (WGS) entry which is preliminary data.</text>
</comment>
<proteinExistence type="predicted"/>
<feature type="compositionally biased region" description="Low complexity" evidence="1">
    <location>
        <begin position="742"/>
        <end position="756"/>
    </location>
</feature>
<protein>
    <submittedName>
        <fullName evidence="2">Uncharacterized protein</fullName>
    </submittedName>
</protein>
<feature type="compositionally biased region" description="Low complexity" evidence="1">
    <location>
        <begin position="653"/>
        <end position="668"/>
    </location>
</feature>
<feature type="region of interest" description="Disordered" evidence="1">
    <location>
        <begin position="568"/>
        <end position="792"/>
    </location>
</feature>
<feature type="region of interest" description="Disordered" evidence="1">
    <location>
        <begin position="92"/>
        <end position="113"/>
    </location>
</feature>
<dbReference type="Proteomes" id="UP001142393">
    <property type="component" value="Unassembled WGS sequence"/>
</dbReference>
<feature type="compositionally biased region" description="Polar residues" evidence="1">
    <location>
        <begin position="527"/>
        <end position="553"/>
    </location>
</feature>
<name>A0A9W8U4I1_9AGAR</name>
<feature type="compositionally biased region" description="Low complexity" evidence="1">
    <location>
        <begin position="505"/>
        <end position="522"/>
    </location>
</feature>
<evidence type="ECO:0000313" key="3">
    <source>
        <dbReference type="Proteomes" id="UP001142393"/>
    </source>
</evidence>
<reference evidence="2 3" key="1">
    <citation type="journal article" date="2023" name="Proc. Natl. Acad. Sci. U.S.A.">
        <title>A global phylogenomic analysis of the shiitake genus Lentinula.</title>
        <authorList>
            <person name="Sierra-Patev S."/>
            <person name="Min B."/>
            <person name="Naranjo-Ortiz M."/>
            <person name="Looney B."/>
            <person name="Konkel Z."/>
            <person name="Slot J.C."/>
            <person name="Sakamoto Y."/>
            <person name="Steenwyk J.L."/>
            <person name="Rokas A."/>
            <person name="Carro J."/>
            <person name="Camarero S."/>
            <person name="Ferreira P."/>
            <person name="Molpeceres G."/>
            <person name="Ruiz-Duenas F.J."/>
            <person name="Serrano A."/>
            <person name="Henrissat B."/>
            <person name="Drula E."/>
            <person name="Hughes K.W."/>
            <person name="Mata J.L."/>
            <person name="Ishikawa N.K."/>
            <person name="Vargas-Isla R."/>
            <person name="Ushijima S."/>
            <person name="Smith C.A."/>
            <person name="Donoghue J."/>
            <person name="Ahrendt S."/>
            <person name="Andreopoulos W."/>
            <person name="He G."/>
            <person name="LaButti K."/>
            <person name="Lipzen A."/>
            <person name="Ng V."/>
            <person name="Riley R."/>
            <person name="Sandor L."/>
            <person name="Barry K."/>
            <person name="Martinez A.T."/>
            <person name="Xiao Y."/>
            <person name="Gibbons J.G."/>
            <person name="Terashima K."/>
            <person name="Grigoriev I.V."/>
            <person name="Hibbett D."/>
        </authorList>
    </citation>
    <scope>NUCLEOTIDE SEQUENCE [LARGE SCALE GENOMIC DNA]</scope>
    <source>
        <strain evidence="2 3">TFB7810</strain>
    </source>
</reference>
<feature type="compositionally biased region" description="Polar residues" evidence="1">
    <location>
        <begin position="624"/>
        <end position="633"/>
    </location>
</feature>
<feature type="region of interest" description="Disordered" evidence="1">
    <location>
        <begin position="505"/>
        <end position="553"/>
    </location>
</feature>
<gene>
    <name evidence="2" type="ORF">DFH05DRAFT_1471818</name>
</gene>
<feature type="region of interest" description="Disordered" evidence="1">
    <location>
        <begin position="835"/>
        <end position="856"/>
    </location>
</feature>
<evidence type="ECO:0000313" key="2">
    <source>
        <dbReference type="EMBL" id="KAJ3751538.1"/>
    </source>
</evidence>
<feature type="compositionally biased region" description="Low complexity" evidence="1">
    <location>
        <begin position="779"/>
        <end position="791"/>
    </location>
</feature>